<feature type="compositionally biased region" description="Pro residues" evidence="1">
    <location>
        <begin position="516"/>
        <end position="529"/>
    </location>
</feature>
<reference evidence="2 3" key="1">
    <citation type="submission" date="2018-08" db="EMBL/GenBank/DDBJ databases">
        <title>Aphanomyces genome sequencing and annotation.</title>
        <authorList>
            <person name="Minardi D."/>
            <person name="Oidtmann B."/>
            <person name="Van Der Giezen M."/>
            <person name="Studholme D.J."/>
        </authorList>
    </citation>
    <scope>NUCLEOTIDE SEQUENCE [LARGE SCALE GENOMIC DNA]</scope>
    <source>
        <strain evidence="2 3">NJM0002</strain>
    </source>
</reference>
<feature type="compositionally biased region" description="Low complexity" evidence="1">
    <location>
        <begin position="502"/>
        <end position="515"/>
    </location>
</feature>
<proteinExistence type="predicted"/>
<sequence length="529" mass="58636">MPTRSIATGTSRSAISVHAIFREQRSHCVAIGGGFLQVEIEDGHRAAFHGYCPRHATQEFCLDDVVTKLVASDLISDVKIARAIEKLPTSTPDPDEQLAALGKWLVKYAEQSMASMPSLQLLQILVDHLPQIYKTYPSTTIQLHDLLGYVTFSPRKTSFDTFFLFVRQFLADSNCFDCCSGAWIEKLHATFGRHADDPFDYCAVCEEPLTHLDHGFYCTNSHRPHMQHWSCQTKPVVVAASRPSKKKVKSTRLSKPPTPSSLIAEGRAAAAAIARRPPTRDSWPEAVAMLCGVCSLPMDHRAVAVSKSGGFHVLPIVETTAVYANQGQFMNDLASNDKAAAKAATNALPPTDRFRVQRGIRLVKEIQALLRHATTYQATQDDAVYSEMCTQLTGIIDWVKPLDGYAGEKLTQVHAMLVSKRGPGMAVLKQLVRDYTKLLHTKHVRAVDKAVQDQRKREMESVLESERVAREQVEAESERARKADLQRARKRERERERKRQKLLAAAATSAPSTPAATPPSATPGPPVKR</sequence>
<dbReference type="EMBL" id="QUSY01000856">
    <property type="protein sequence ID" value="RHY27039.1"/>
    <property type="molecule type" value="Genomic_DNA"/>
</dbReference>
<organism evidence="2 3">
    <name type="scientific">Aphanomyces invadans</name>
    <dbReference type="NCBI Taxonomy" id="157072"/>
    <lineage>
        <taxon>Eukaryota</taxon>
        <taxon>Sar</taxon>
        <taxon>Stramenopiles</taxon>
        <taxon>Oomycota</taxon>
        <taxon>Saprolegniomycetes</taxon>
        <taxon>Saprolegniales</taxon>
        <taxon>Verrucalvaceae</taxon>
        <taxon>Aphanomyces</taxon>
    </lineage>
</organism>
<evidence type="ECO:0000313" key="3">
    <source>
        <dbReference type="Proteomes" id="UP000285060"/>
    </source>
</evidence>
<gene>
    <name evidence="2" type="ORF">DYB32_007094</name>
</gene>
<evidence type="ECO:0000256" key="1">
    <source>
        <dbReference type="SAM" id="MobiDB-lite"/>
    </source>
</evidence>
<evidence type="ECO:0000313" key="2">
    <source>
        <dbReference type="EMBL" id="RHY27039.1"/>
    </source>
</evidence>
<feature type="region of interest" description="Disordered" evidence="1">
    <location>
        <begin position="473"/>
        <end position="529"/>
    </location>
</feature>
<dbReference type="Proteomes" id="UP000285060">
    <property type="component" value="Unassembled WGS sequence"/>
</dbReference>
<dbReference type="AlphaFoldDB" id="A0A3R6WII8"/>
<dbReference type="VEuPathDB" id="FungiDB:H310_03138"/>
<accession>A0A3R6WII8</accession>
<comment type="caution">
    <text evidence="2">The sequence shown here is derived from an EMBL/GenBank/DDBJ whole genome shotgun (WGS) entry which is preliminary data.</text>
</comment>
<keyword evidence="3" id="KW-1185">Reference proteome</keyword>
<protein>
    <submittedName>
        <fullName evidence="2">Uncharacterized protein</fullName>
    </submittedName>
</protein>
<name>A0A3R6WII8_9STRA</name>
<feature type="compositionally biased region" description="Basic and acidic residues" evidence="1">
    <location>
        <begin position="473"/>
        <end position="497"/>
    </location>
</feature>